<reference evidence="1" key="1">
    <citation type="submission" date="2022-04" db="EMBL/GenBank/DDBJ databases">
        <authorList>
            <person name="Hwangbo M."/>
            <person name="Wang B."/>
            <person name="Gill J.J."/>
            <person name="Chu K.-H."/>
            <person name="Young R."/>
        </authorList>
    </citation>
    <scope>NUCLEOTIDE SEQUENCE</scope>
</reference>
<evidence type="ECO:0000313" key="1">
    <source>
        <dbReference type="EMBL" id="URG17429.1"/>
    </source>
</evidence>
<gene>
    <name evidence="1" type="ORF">Mbo2_059</name>
</gene>
<sequence length="162" mass="18759">MKLHVIKLQEAARDGIERAKQAQVEWDKNVDAAEAEHERQWKESTLPKWKPLRDKITKALRTGEPIVREDIPVRFAKYSDDVDSGIYRPFNRGRKRHNFGQNDWFADHEFGPRPVLKIAAFETLIDFLGSVAEDTVTTTQLERAGFRNMSKLFEAAANGYWD</sequence>
<keyword evidence="2" id="KW-1185">Reference proteome</keyword>
<dbReference type="EMBL" id="ON191531">
    <property type="protein sequence ID" value="URG17429.1"/>
    <property type="molecule type" value="Genomic_DNA"/>
</dbReference>
<proteinExistence type="predicted"/>
<accession>A0A9E7IEH1</accession>
<dbReference type="Proteomes" id="UP001057233">
    <property type="component" value="Segment"/>
</dbReference>
<protein>
    <submittedName>
        <fullName evidence="1">Uncharacterized protein</fullName>
    </submittedName>
</protein>
<organism evidence="1 2">
    <name type="scientific">Rhodococcus phage Mbo2</name>
    <dbReference type="NCBI Taxonomy" id="2936911"/>
    <lineage>
        <taxon>Viruses</taxon>
        <taxon>Duplodnaviria</taxon>
        <taxon>Heunggongvirae</taxon>
        <taxon>Uroviricota</taxon>
        <taxon>Caudoviricetes</taxon>
        <taxon>Caudoviricetes incertae sedis</taxon>
        <taxon>Mboduovirus</taxon>
        <taxon>Mboduovirus mbo2</taxon>
    </lineage>
</organism>
<name>A0A9E7IEH1_9CAUD</name>
<evidence type="ECO:0000313" key="2">
    <source>
        <dbReference type="Proteomes" id="UP001057233"/>
    </source>
</evidence>